<dbReference type="GO" id="GO:0008703">
    <property type="term" value="F:5-amino-6-(5-phosphoribosylamino)uracil reductase activity"/>
    <property type="evidence" value="ECO:0007669"/>
    <property type="project" value="InterPro"/>
</dbReference>
<dbReference type="Proteomes" id="UP000186455">
    <property type="component" value="Unassembled WGS sequence"/>
</dbReference>
<organism evidence="2 3">
    <name type="scientific">Streptomyces uncialis</name>
    <dbReference type="NCBI Taxonomy" id="1048205"/>
    <lineage>
        <taxon>Bacteria</taxon>
        <taxon>Bacillati</taxon>
        <taxon>Actinomycetota</taxon>
        <taxon>Actinomycetes</taxon>
        <taxon>Kitasatosporales</taxon>
        <taxon>Streptomycetaceae</taxon>
        <taxon>Streptomyces</taxon>
    </lineage>
</organism>
<dbReference type="SUPFAM" id="SSF53597">
    <property type="entry name" value="Dihydrofolate reductase-like"/>
    <property type="match status" value="1"/>
</dbReference>
<feature type="domain" description="Bacterial bifunctional deaminase-reductase C-terminal" evidence="1">
    <location>
        <begin position="4"/>
        <end position="187"/>
    </location>
</feature>
<gene>
    <name evidence="2" type="ORF">AB852_12905</name>
</gene>
<dbReference type="PANTHER" id="PTHR38011">
    <property type="entry name" value="DIHYDROFOLATE REDUCTASE FAMILY PROTEIN (AFU_ORTHOLOGUE AFUA_8G06820)"/>
    <property type="match status" value="1"/>
</dbReference>
<dbReference type="Gene3D" id="3.40.430.10">
    <property type="entry name" value="Dihydrofolate Reductase, subunit A"/>
    <property type="match status" value="1"/>
</dbReference>
<dbReference type="InterPro" id="IPR002734">
    <property type="entry name" value="RibDG_C"/>
</dbReference>
<comment type="caution">
    <text evidence="2">The sequence shown here is derived from an EMBL/GenBank/DDBJ whole genome shotgun (WGS) entry which is preliminary data.</text>
</comment>
<name>A0A1Q4VBE3_9ACTN</name>
<sequence length="203" mass="22031">MRQLTYCIASSIDGFITAPDGGDPTGPEGFWPIPADYIEHLVAHYPEILPVVAREALGITAEGTRFDTALEGRKTFQIGLDAGVPDAYPHLRHLVFSRTLKQTPGSAVEIVAGDPVARVRELKREDGKDIWLVGGSELAGALYSEIDELLIKLAPLTLGSGMPLFSPRTPFAPAHFTLTDSVVLGSGSLFLTYRRRRDGEQES</sequence>
<dbReference type="AlphaFoldDB" id="A0A1Q4VBE3"/>
<dbReference type="EMBL" id="LFBV01000002">
    <property type="protein sequence ID" value="OKH95020.1"/>
    <property type="molecule type" value="Genomic_DNA"/>
</dbReference>
<evidence type="ECO:0000259" key="1">
    <source>
        <dbReference type="Pfam" id="PF01872"/>
    </source>
</evidence>
<dbReference type="InterPro" id="IPR050765">
    <property type="entry name" value="Riboflavin_Biosynth_HTPR"/>
</dbReference>
<dbReference type="Pfam" id="PF01872">
    <property type="entry name" value="RibD_C"/>
    <property type="match status" value="1"/>
</dbReference>
<dbReference type="STRING" id="1048205.AB852_12905"/>
<dbReference type="InterPro" id="IPR024072">
    <property type="entry name" value="DHFR-like_dom_sf"/>
</dbReference>
<dbReference type="GO" id="GO:0009231">
    <property type="term" value="P:riboflavin biosynthetic process"/>
    <property type="evidence" value="ECO:0007669"/>
    <property type="project" value="InterPro"/>
</dbReference>
<reference evidence="2 3" key="1">
    <citation type="submission" date="2015-06" db="EMBL/GenBank/DDBJ databases">
        <title>Cloning and characterization of the uncialamcin biosynthetic gene cluster.</title>
        <authorList>
            <person name="Yan X."/>
            <person name="Huang T."/>
            <person name="Ge H."/>
            <person name="Shen B."/>
        </authorList>
    </citation>
    <scope>NUCLEOTIDE SEQUENCE [LARGE SCALE GENOMIC DNA]</scope>
    <source>
        <strain evidence="2 3">DCA2648</strain>
    </source>
</reference>
<accession>A0A1Q4VBE3</accession>
<evidence type="ECO:0000313" key="3">
    <source>
        <dbReference type="Proteomes" id="UP000186455"/>
    </source>
</evidence>
<keyword evidence="3" id="KW-1185">Reference proteome</keyword>
<evidence type="ECO:0000313" key="2">
    <source>
        <dbReference type="EMBL" id="OKH95020.1"/>
    </source>
</evidence>
<protein>
    <submittedName>
        <fullName evidence="2">Deaminase/reductase</fullName>
    </submittedName>
</protein>
<proteinExistence type="predicted"/>
<dbReference type="RefSeq" id="WP_073787271.1">
    <property type="nucleotide sequence ID" value="NZ_LFBV01000002.1"/>
</dbReference>
<dbReference type="PANTHER" id="PTHR38011:SF11">
    <property type="entry name" value="2,5-DIAMINO-6-RIBOSYLAMINO-4(3H)-PYRIMIDINONE 5'-PHOSPHATE REDUCTASE"/>
    <property type="match status" value="1"/>
</dbReference>